<evidence type="ECO:0000313" key="1">
    <source>
        <dbReference type="EMBL" id="KAA9349748.1"/>
    </source>
</evidence>
<sequence>MEQQQKLKKVELEINLLERITITKGERIKKIDFSISAIELIADIEIDNLIASIEAELSIMLYPEKQAVPYLESRYHDYCDIFRNFRRWQEVRTQSRSQIIENLAQNWANSFNDKGDIIKDDREENDNYYNDFKGDSEVEPKTLIGQISCYGNAFAWSGFLNWLQNRIRFYGVINKNENVVLTENDHPIALNITEKAIEGLLKALTGICENISEELEALLRGEVSGSPSYFAVRAQQNSLGYLFRQALELGEIRNQATEVRDWLCFWFRLVDKRGVVKELNSRTVYEDLTKNRKPAKNSQLPFKL</sequence>
<dbReference type="Proteomes" id="UP000326344">
    <property type="component" value="Unassembled WGS sequence"/>
</dbReference>
<accession>A0A5N1JBL3</accession>
<reference evidence="1 2" key="1">
    <citation type="submission" date="2019-09" db="EMBL/GenBank/DDBJ databases">
        <title>Genome Sequence of Larkinella sp MA1.</title>
        <authorList>
            <person name="Srinivasan S."/>
        </authorList>
    </citation>
    <scope>NUCLEOTIDE SEQUENCE [LARGE SCALE GENOMIC DNA]</scope>
    <source>
        <strain evidence="1 2">MA1</strain>
    </source>
</reference>
<dbReference type="EMBL" id="VTWS01000005">
    <property type="protein sequence ID" value="KAA9349748.1"/>
    <property type="molecule type" value="Genomic_DNA"/>
</dbReference>
<protein>
    <submittedName>
        <fullName evidence="1">Uncharacterized protein</fullName>
    </submittedName>
</protein>
<evidence type="ECO:0000313" key="2">
    <source>
        <dbReference type="Proteomes" id="UP000326344"/>
    </source>
</evidence>
<organism evidence="1 2">
    <name type="scientific">Larkinella humicola</name>
    <dbReference type="NCBI Taxonomy" id="2607654"/>
    <lineage>
        <taxon>Bacteria</taxon>
        <taxon>Pseudomonadati</taxon>
        <taxon>Bacteroidota</taxon>
        <taxon>Cytophagia</taxon>
        <taxon>Cytophagales</taxon>
        <taxon>Spirosomataceae</taxon>
        <taxon>Larkinella</taxon>
    </lineage>
</organism>
<dbReference type="AlphaFoldDB" id="A0A5N1JBL3"/>
<proteinExistence type="predicted"/>
<keyword evidence="2" id="KW-1185">Reference proteome</keyword>
<comment type="caution">
    <text evidence="1">The sequence shown here is derived from an EMBL/GenBank/DDBJ whole genome shotgun (WGS) entry which is preliminary data.</text>
</comment>
<gene>
    <name evidence="1" type="ORF">F0P93_20060</name>
</gene>
<dbReference type="RefSeq" id="WP_150879111.1">
    <property type="nucleotide sequence ID" value="NZ_VTWS01000005.1"/>
</dbReference>
<name>A0A5N1JBL3_9BACT</name>